<sequence length="25" mass="2956">SNTKLIDDINENFEDGIKKVINSYW</sequence>
<organism evidence="1">
    <name type="scientific">marine sediment metagenome</name>
    <dbReference type="NCBI Taxonomy" id="412755"/>
    <lineage>
        <taxon>unclassified sequences</taxon>
        <taxon>metagenomes</taxon>
        <taxon>ecological metagenomes</taxon>
    </lineage>
</organism>
<dbReference type="AlphaFoldDB" id="A0A0F8WMB8"/>
<proteinExistence type="predicted"/>
<accession>A0A0F8WMB8</accession>
<comment type="caution">
    <text evidence="1">The sequence shown here is derived from an EMBL/GenBank/DDBJ whole genome shotgun (WGS) entry which is preliminary data.</text>
</comment>
<reference evidence="1" key="1">
    <citation type="journal article" date="2015" name="Nature">
        <title>Complex archaea that bridge the gap between prokaryotes and eukaryotes.</title>
        <authorList>
            <person name="Spang A."/>
            <person name="Saw J.H."/>
            <person name="Jorgensen S.L."/>
            <person name="Zaremba-Niedzwiedzka K."/>
            <person name="Martijn J."/>
            <person name="Lind A.E."/>
            <person name="van Eijk R."/>
            <person name="Schleper C."/>
            <person name="Guy L."/>
            <person name="Ettema T.J."/>
        </authorList>
    </citation>
    <scope>NUCLEOTIDE SEQUENCE</scope>
</reference>
<protein>
    <submittedName>
        <fullName evidence="1">Uncharacterized protein</fullName>
    </submittedName>
</protein>
<evidence type="ECO:0000313" key="1">
    <source>
        <dbReference type="EMBL" id="KKK58017.1"/>
    </source>
</evidence>
<feature type="non-terminal residue" evidence="1">
    <location>
        <position position="1"/>
    </location>
</feature>
<dbReference type="EMBL" id="LAZR01064188">
    <property type="protein sequence ID" value="KKK58017.1"/>
    <property type="molecule type" value="Genomic_DNA"/>
</dbReference>
<gene>
    <name evidence="1" type="ORF">LCGC14_3048690</name>
</gene>
<name>A0A0F8WMB8_9ZZZZ</name>